<evidence type="ECO:0000256" key="1">
    <source>
        <dbReference type="SAM" id="SignalP"/>
    </source>
</evidence>
<sequence>MRKHTKYVGALAAASALVAGYASAELEGEVHVGYSDIYEFRFVDLGSDLVEAGVDLNYEIAEGFALSGGLWYGSVNDSGSSFILPGGGPGVPAAVVDNSFNELDLYAAVSKEIGPVTLELGYIYYTYMDSDIADTQEVYLGASVEVGWGVTAGATYYYDFDQLDGWYLQPELSKSFEFNDCLKLNLSTGVGIADGHGGQVSDKLGSVGTADGFQGWFVKAELPWEFREGFTLAPYVKYVDADSDLVSETPAVGGTGLLGGNDHLVAGVKVSVGF</sequence>
<evidence type="ECO:0008006" key="4">
    <source>
        <dbReference type="Google" id="ProtNLM"/>
    </source>
</evidence>
<evidence type="ECO:0000313" key="2">
    <source>
        <dbReference type="EMBL" id="QJE94891.1"/>
    </source>
</evidence>
<dbReference type="InterPro" id="IPR010239">
    <property type="entry name" value="CHP02001"/>
</dbReference>
<feature type="signal peptide" evidence="1">
    <location>
        <begin position="1"/>
        <end position="24"/>
    </location>
</feature>
<proteinExistence type="predicted"/>
<keyword evidence="1" id="KW-0732">Signal</keyword>
<feature type="chain" id="PRO_5032629881" description="Outer membrane beta-barrel protein" evidence="1">
    <location>
        <begin position="25"/>
        <end position="274"/>
    </location>
</feature>
<name>A0A858RE57_9BACT</name>
<keyword evidence="3" id="KW-1185">Reference proteome</keyword>
<reference evidence="2 3" key="1">
    <citation type="submission" date="2020-04" db="EMBL/GenBank/DDBJ databases">
        <title>Luteolibacter sp. G-1-1-1 isolated from soil.</title>
        <authorList>
            <person name="Dahal R.H."/>
        </authorList>
    </citation>
    <scope>NUCLEOTIDE SEQUENCE [LARGE SCALE GENOMIC DNA]</scope>
    <source>
        <strain evidence="2 3">G-1-1-1</strain>
    </source>
</reference>
<dbReference type="Pfam" id="PF09694">
    <property type="entry name" value="Gcw_chp"/>
    <property type="match status" value="1"/>
</dbReference>
<organism evidence="2 3">
    <name type="scientific">Luteolibacter luteus</name>
    <dbReference type="NCBI Taxonomy" id="2728835"/>
    <lineage>
        <taxon>Bacteria</taxon>
        <taxon>Pseudomonadati</taxon>
        <taxon>Verrucomicrobiota</taxon>
        <taxon>Verrucomicrobiia</taxon>
        <taxon>Verrucomicrobiales</taxon>
        <taxon>Verrucomicrobiaceae</taxon>
        <taxon>Luteolibacter</taxon>
    </lineage>
</organism>
<dbReference type="AlphaFoldDB" id="A0A858RE57"/>
<protein>
    <recommendedName>
        <fullName evidence="4">Outer membrane beta-barrel protein</fullName>
    </recommendedName>
</protein>
<dbReference type="RefSeq" id="WP_169453112.1">
    <property type="nucleotide sequence ID" value="NZ_CP051774.1"/>
</dbReference>
<dbReference type="Proteomes" id="UP000501812">
    <property type="component" value="Chromosome"/>
</dbReference>
<dbReference type="SUPFAM" id="SSF56935">
    <property type="entry name" value="Porins"/>
    <property type="match status" value="1"/>
</dbReference>
<accession>A0A858RE57</accession>
<dbReference type="KEGG" id="luo:HHL09_03550"/>
<evidence type="ECO:0000313" key="3">
    <source>
        <dbReference type="Proteomes" id="UP000501812"/>
    </source>
</evidence>
<gene>
    <name evidence="2" type="ORF">HHL09_03550</name>
</gene>
<dbReference type="EMBL" id="CP051774">
    <property type="protein sequence ID" value="QJE94891.1"/>
    <property type="molecule type" value="Genomic_DNA"/>
</dbReference>